<keyword evidence="1 4" id="KW-0479">Metal-binding</keyword>
<sequence>MNAKSSIMTAAGPIASDAIGATLMHEHIFTMNAEHYAEHPETFNEEAELEHAVELLDRLSDLGFSTLVDCTVLGLGRNVYRIAKLARRTKINIVVSTGVYAMHEVPRYFALRGPGTLLGGDDPITAMMIEDIVNGVGDSGVRAGMIKMVVESDNPATQRIARAVADAHQQTGAPITVHTNGTADAGRIAVRMLLEGGVDLTRVVLGHAGESDDLDYLKWACDLGAFVGFDRIGADVVRKYEDYTSTLKHMLTAGYATQVVVSHDAACSMQHFRDDYGRRAYEKLTPHWNYELIPTRVIPELRAAGHGDDTIRTIFVDNPNRILCGGAVVGPETNGG</sequence>
<dbReference type="Proteomes" id="UP000065151">
    <property type="component" value="Chromosome"/>
</dbReference>
<accession>A0A0U2X7A3</accession>
<feature type="binding site" evidence="4">
    <location>
        <position position="25"/>
    </location>
    <ligand>
        <name>Zn(2+)</name>
        <dbReference type="ChEBI" id="CHEBI:29105"/>
        <label>1</label>
    </ligand>
</feature>
<feature type="binding site" evidence="4">
    <location>
        <position position="207"/>
    </location>
    <ligand>
        <name>Zn(2+)</name>
        <dbReference type="ChEBI" id="CHEBI:29105"/>
        <label>2</label>
    </ligand>
</feature>
<dbReference type="GO" id="GO:0016788">
    <property type="term" value="F:hydrolase activity, acting on ester bonds"/>
    <property type="evidence" value="ECO:0007669"/>
    <property type="project" value="InterPro"/>
</dbReference>
<feature type="binding site" description="via carbamate group" evidence="4">
    <location>
        <position position="147"/>
    </location>
    <ligand>
        <name>Zn(2+)</name>
        <dbReference type="ChEBI" id="CHEBI:29105"/>
        <label>1</label>
    </ligand>
</feature>
<dbReference type="EMBL" id="CP013747">
    <property type="protein sequence ID" value="ALV39890.1"/>
    <property type="molecule type" value="Genomic_DNA"/>
</dbReference>
<feature type="binding site" evidence="4">
    <location>
        <position position="178"/>
    </location>
    <ligand>
        <name>Zn(2+)</name>
        <dbReference type="ChEBI" id="CHEBI:29105"/>
        <label>2</label>
    </ligand>
</feature>
<dbReference type="PANTHER" id="PTHR10819:SF3">
    <property type="entry name" value="PHOSPHOTRIESTERASE-RELATED PROTEIN"/>
    <property type="match status" value="1"/>
</dbReference>
<dbReference type="Gene3D" id="3.20.20.140">
    <property type="entry name" value="Metal-dependent hydrolases"/>
    <property type="match status" value="1"/>
</dbReference>
<feature type="binding site" evidence="4">
    <location>
        <position position="27"/>
    </location>
    <ligand>
        <name>Zn(2+)</name>
        <dbReference type="ChEBI" id="CHEBI:29105"/>
        <label>1</label>
    </ligand>
</feature>
<dbReference type="SUPFAM" id="SSF51556">
    <property type="entry name" value="Metallo-dependent hydrolases"/>
    <property type="match status" value="1"/>
</dbReference>
<feature type="binding site" description="via carbamate group" evidence="4">
    <location>
        <position position="147"/>
    </location>
    <ligand>
        <name>Zn(2+)</name>
        <dbReference type="ChEBI" id="CHEBI:29105"/>
        <label>2</label>
    </ligand>
</feature>
<dbReference type="PROSITE" id="PS51347">
    <property type="entry name" value="PHOSPHOTRIESTERASE_2"/>
    <property type="match status" value="1"/>
</dbReference>
<comment type="similarity">
    <text evidence="5">Belongs to the metallo-dependent hydrolases superfamily. Phosphotriesterase family.</text>
</comment>
<gene>
    <name evidence="6" type="ORF">AU252_00865</name>
</gene>
<keyword evidence="2" id="KW-0378">Hydrolase</keyword>
<dbReference type="Pfam" id="PF02126">
    <property type="entry name" value="PTE"/>
    <property type="match status" value="1"/>
</dbReference>
<evidence type="ECO:0000256" key="3">
    <source>
        <dbReference type="PIRSR" id="PIRSR601559-50"/>
    </source>
</evidence>
<dbReference type="STRING" id="121292.AU252_00865"/>
<comment type="cofactor">
    <cofactor evidence="4">
        <name>a divalent metal cation</name>
        <dbReference type="ChEBI" id="CHEBI:60240"/>
    </cofactor>
    <text evidence="4">Binds 2 divalent metal cations per subunit.</text>
</comment>
<evidence type="ECO:0000256" key="4">
    <source>
        <dbReference type="PIRSR" id="PIRSR601559-51"/>
    </source>
</evidence>
<protein>
    <recommendedName>
        <fullName evidence="8">Phosphotriesterase</fullName>
    </recommendedName>
</protein>
<dbReference type="AlphaFoldDB" id="A0A0U2X7A3"/>
<dbReference type="InterPro" id="IPR017947">
    <property type="entry name" value="AryldialkylPase_Zn-BS"/>
</dbReference>
<dbReference type="PROSITE" id="PS01322">
    <property type="entry name" value="PHOSPHOTRIESTERASE_1"/>
    <property type="match status" value="1"/>
</dbReference>
<dbReference type="RefSeq" id="WP_058929106.1">
    <property type="nucleotide sequence ID" value="NZ_CP013747.1"/>
</dbReference>
<evidence type="ECO:0000256" key="1">
    <source>
        <dbReference type="ARBA" id="ARBA00022723"/>
    </source>
</evidence>
<evidence type="ECO:0008006" key="8">
    <source>
        <dbReference type="Google" id="ProtNLM"/>
    </source>
</evidence>
<organism evidence="6">
    <name type="scientific">Pseudarthrobacter sulfonivorans</name>
    <dbReference type="NCBI Taxonomy" id="121292"/>
    <lineage>
        <taxon>Bacteria</taxon>
        <taxon>Bacillati</taxon>
        <taxon>Actinomycetota</taxon>
        <taxon>Actinomycetes</taxon>
        <taxon>Micrococcales</taxon>
        <taxon>Micrococcaceae</taxon>
        <taxon>Pseudarthrobacter</taxon>
    </lineage>
</organism>
<dbReference type="GO" id="GO:0008270">
    <property type="term" value="F:zinc ion binding"/>
    <property type="evidence" value="ECO:0007669"/>
    <property type="project" value="InterPro"/>
</dbReference>
<reference evidence="6 7" key="1">
    <citation type="submission" date="2015-12" db="EMBL/GenBank/DDBJ databases">
        <authorList>
            <person name="Shamseldin A."/>
            <person name="Moawad H."/>
            <person name="Abd El-Rahim W.M."/>
            <person name="Sadowsky M.J."/>
        </authorList>
    </citation>
    <scope>NUCLEOTIDE SEQUENCE [LARGE SCALE GENOMIC DNA]</scope>
    <source>
        <strain evidence="6 7">Ar51</strain>
    </source>
</reference>
<proteinExistence type="inferred from homology"/>
<name>A0A0U2X7A3_9MICC</name>
<dbReference type="KEGG" id="psul:AU252_00865"/>
<evidence type="ECO:0000313" key="6">
    <source>
        <dbReference type="EMBL" id="ALV39890.1"/>
    </source>
</evidence>
<dbReference type="InterPro" id="IPR032466">
    <property type="entry name" value="Metal_Hydrolase"/>
</dbReference>
<feature type="modified residue" description="N6-carboxylysine" evidence="3 5">
    <location>
        <position position="147"/>
    </location>
</feature>
<dbReference type="PANTHER" id="PTHR10819">
    <property type="entry name" value="PHOSPHOTRIESTERASE-RELATED"/>
    <property type="match status" value="1"/>
</dbReference>
<feature type="binding site" evidence="4">
    <location>
        <position position="264"/>
    </location>
    <ligand>
        <name>Zn(2+)</name>
        <dbReference type="ChEBI" id="CHEBI:29105"/>
        <label>1</label>
    </ligand>
</feature>
<dbReference type="InterPro" id="IPR001559">
    <property type="entry name" value="Phosphotriesterase"/>
</dbReference>
<evidence type="ECO:0000313" key="7">
    <source>
        <dbReference type="Proteomes" id="UP000065151"/>
    </source>
</evidence>
<evidence type="ECO:0000256" key="5">
    <source>
        <dbReference type="PROSITE-ProRule" id="PRU00679"/>
    </source>
</evidence>
<evidence type="ECO:0000256" key="2">
    <source>
        <dbReference type="ARBA" id="ARBA00022801"/>
    </source>
</evidence>